<dbReference type="CDD" id="cd09630">
    <property type="entry name" value="CDH_like_cytochrome"/>
    <property type="match status" value="1"/>
</dbReference>
<dbReference type="SMART" id="SM00664">
    <property type="entry name" value="DoH"/>
    <property type="match status" value="1"/>
</dbReference>
<feature type="region of interest" description="Disordered" evidence="7">
    <location>
        <begin position="124"/>
        <end position="145"/>
    </location>
</feature>
<evidence type="ECO:0000256" key="8">
    <source>
        <dbReference type="SAM" id="Phobius"/>
    </source>
</evidence>
<evidence type="ECO:0000256" key="7">
    <source>
        <dbReference type="SAM" id="MobiDB-lite"/>
    </source>
</evidence>
<evidence type="ECO:0000313" key="11">
    <source>
        <dbReference type="EMBL" id="USP80203.1"/>
    </source>
</evidence>
<dbReference type="OrthoDB" id="19261at2759"/>
<dbReference type="SUPFAM" id="SSF49344">
    <property type="entry name" value="CBD9-like"/>
    <property type="match status" value="1"/>
</dbReference>
<evidence type="ECO:0000256" key="5">
    <source>
        <dbReference type="ARBA" id="ARBA00022989"/>
    </source>
</evidence>
<dbReference type="InterPro" id="IPR005018">
    <property type="entry name" value="DOMON_domain"/>
</dbReference>
<keyword evidence="6 8" id="KW-0472">Membrane</keyword>
<evidence type="ECO:0000313" key="12">
    <source>
        <dbReference type="Proteomes" id="UP001056012"/>
    </source>
</evidence>
<dbReference type="Pfam" id="PF03188">
    <property type="entry name" value="Cytochrom_B561"/>
    <property type="match status" value="1"/>
</dbReference>
<evidence type="ECO:0000256" key="1">
    <source>
        <dbReference type="ARBA" id="ARBA00004370"/>
    </source>
</evidence>
<dbReference type="Gene3D" id="1.20.120.1770">
    <property type="match status" value="1"/>
</dbReference>
<accession>A0A9Q8ZGB9</accession>
<evidence type="ECO:0000259" key="10">
    <source>
        <dbReference type="PROSITE" id="PS50939"/>
    </source>
</evidence>
<dbReference type="Gene3D" id="2.60.40.1210">
    <property type="entry name" value="Cellobiose dehydrogenase, cytochrome domain"/>
    <property type="match status" value="1"/>
</dbReference>
<sequence>MKYSSMNFVLLCFLAALFHIVVASDASASQDEPAYATFIEPTSHGNLTFALSAVNGTGDTYIYLSAPTAYQWVGVGTGSQMAGSVMLIVYKNNSANGVTLSPRLATGESQPNYSSRINCTLLSGTADKNSQSGTKRKARSSSSSSNFFNTTIHCTNLPSFGQDTGTLSFNNKRQPFIYALGPLASSQKLSDNSVSANIQEHSSYGKFWVDMVNATSASSKSSSGEQVGVPSGAALMETKNAGTGGDEDTLSTVHGVFMLLAFVILFPLGAILLRWLKKGVRAHWIVQSVGLVLVVVGGGLGIALSEMSDDNSDYSDPHQILGLILFGLVFVQWSLGLWHHLRYKRYQRPTVFGKIHRVVGPVVLIVGFLNGFLGYRLSGDDHNNVWLGIVVAVVVVITVVMLGWKHLKMKKGDKDGEAYNMAPMIRRSGEGYRSDEDKE</sequence>
<keyword evidence="4" id="KW-0249">Electron transport</keyword>
<dbReference type="Proteomes" id="UP001056012">
    <property type="component" value="Chromosome 5"/>
</dbReference>
<dbReference type="InterPro" id="IPR015920">
    <property type="entry name" value="Cellobiose_DH-like_cyt"/>
</dbReference>
<feature type="transmembrane region" description="Helical" evidence="8">
    <location>
        <begin position="358"/>
        <end position="378"/>
    </location>
</feature>
<proteinExistence type="predicted"/>
<keyword evidence="3 8" id="KW-0812">Transmembrane</keyword>
<feature type="transmembrane region" description="Helical" evidence="8">
    <location>
        <begin position="384"/>
        <end position="404"/>
    </location>
</feature>
<dbReference type="GO" id="GO:0016020">
    <property type="term" value="C:membrane"/>
    <property type="evidence" value="ECO:0007669"/>
    <property type="project" value="UniProtKB-SubCell"/>
</dbReference>
<dbReference type="AlphaFoldDB" id="A0A9Q8ZGB9"/>
<dbReference type="Pfam" id="PF16010">
    <property type="entry name" value="CDH-cyt"/>
    <property type="match status" value="1"/>
</dbReference>
<evidence type="ECO:0000256" key="4">
    <source>
        <dbReference type="ARBA" id="ARBA00022982"/>
    </source>
</evidence>
<dbReference type="InterPro" id="IPR006593">
    <property type="entry name" value="Cyt_b561/ferric_Rdtase_TM"/>
</dbReference>
<feature type="transmembrane region" description="Helical" evidence="8">
    <location>
        <begin position="288"/>
        <end position="308"/>
    </location>
</feature>
<keyword evidence="12" id="KW-1185">Reference proteome</keyword>
<dbReference type="SMART" id="SM00665">
    <property type="entry name" value="B561"/>
    <property type="match status" value="1"/>
</dbReference>
<feature type="signal peptide" evidence="9">
    <location>
        <begin position="1"/>
        <end position="23"/>
    </location>
</feature>
<keyword evidence="5 8" id="KW-1133">Transmembrane helix</keyword>
<feature type="chain" id="PRO_5040198172" description="Cytochrome b561 domain-containing protein" evidence="9">
    <location>
        <begin position="24"/>
        <end position="439"/>
    </location>
</feature>
<dbReference type="EMBL" id="CP089278">
    <property type="protein sequence ID" value="USP80203.1"/>
    <property type="molecule type" value="Genomic_DNA"/>
</dbReference>
<evidence type="ECO:0000256" key="6">
    <source>
        <dbReference type="ARBA" id="ARBA00023136"/>
    </source>
</evidence>
<gene>
    <name evidence="11" type="ORF">yc1106_07477</name>
</gene>
<dbReference type="CDD" id="cd08760">
    <property type="entry name" value="Cyt_b561_FRRS1_like"/>
    <property type="match status" value="1"/>
</dbReference>
<dbReference type="PANTHER" id="PTHR47797:SF1">
    <property type="entry name" value="CYTOCHROME B561 DOMAIN-CONTAINING PROTEIN-RELATED"/>
    <property type="match status" value="1"/>
</dbReference>
<evidence type="ECO:0000256" key="2">
    <source>
        <dbReference type="ARBA" id="ARBA00022448"/>
    </source>
</evidence>
<dbReference type="VEuPathDB" id="FungiDB:yc1106_07477"/>
<keyword evidence="2" id="KW-0813">Transport</keyword>
<feature type="domain" description="Cytochrome b561" evidence="10">
    <location>
        <begin position="218"/>
        <end position="411"/>
    </location>
</feature>
<feature type="transmembrane region" description="Helical" evidence="8">
    <location>
        <begin position="320"/>
        <end position="338"/>
    </location>
</feature>
<dbReference type="PANTHER" id="PTHR47797">
    <property type="entry name" value="DEHYDROGENASE, PUTATIVE (AFU_ORTHOLOGUE AFUA_8G05805)-RELATED"/>
    <property type="match status" value="1"/>
</dbReference>
<dbReference type="PROSITE" id="PS50939">
    <property type="entry name" value="CYTOCHROME_B561"/>
    <property type="match status" value="1"/>
</dbReference>
<evidence type="ECO:0000256" key="9">
    <source>
        <dbReference type="SAM" id="SignalP"/>
    </source>
</evidence>
<protein>
    <recommendedName>
        <fullName evidence="10">Cytochrome b561 domain-containing protein</fullName>
    </recommendedName>
</protein>
<reference evidence="11" key="1">
    <citation type="submission" date="2021-12" db="EMBL/GenBank/DDBJ databases">
        <title>Curvularia clavata genome.</title>
        <authorList>
            <person name="Cao Y."/>
        </authorList>
    </citation>
    <scope>NUCLEOTIDE SEQUENCE</scope>
    <source>
        <strain evidence="11">Yc1106</strain>
    </source>
</reference>
<evidence type="ECO:0000256" key="3">
    <source>
        <dbReference type="ARBA" id="ARBA00022692"/>
    </source>
</evidence>
<keyword evidence="9" id="KW-0732">Signal</keyword>
<name>A0A9Q8ZGB9_CURCL</name>
<feature type="compositionally biased region" description="Polar residues" evidence="7">
    <location>
        <begin position="124"/>
        <end position="133"/>
    </location>
</feature>
<comment type="subcellular location">
    <subcellularLocation>
        <location evidence="1">Membrane</location>
    </subcellularLocation>
</comment>
<feature type="transmembrane region" description="Helical" evidence="8">
    <location>
        <begin position="256"/>
        <end position="276"/>
    </location>
</feature>
<organism evidence="11 12">
    <name type="scientific">Curvularia clavata</name>
    <dbReference type="NCBI Taxonomy" id="95742"/>
    <lineage>
        <taxon>Eukaryota</taxon>
        <taxon>Fungi</taxon>
        <taxon>Dikarya</taxon>
        <taxon>Ascomycota</taxon>
        <taxon>Pezizomycotina</taxon>
        <taxon>Dothideomycetes</taxon>
        <taxon>Pleosporomycetidae</taxon>
        <taxon>Pleosporales</taxon>
        <taxon>Pleosporineae</taxon>
        <taxon>Pleosporaceae</taxon>
        <taxon>Curvularia</taxon>
    </lineage>
</organism>